<evidence type="ECO:0000256" key="10">
    <source>
        <dbReference type="ARBA" id="ARBA00023128"/>
    </source>
</evidence>
<dbReference type="InterPro" id="IPR006207">
    <property type="entry name" value="Cys_knot_C"/>
</dbReference>
<evidence type="ECO:0000256" key="8">
    <source>
        <dbReference type="ARBA" id="ARBA00022792"/>
    </source>
</evidence>
<name>A0A6B0RW52_9CETA</name>
<keyword evidence="7" id="KW-0732">Signal</keyword>
<evidence type="ECO:0000256" key="7">
    <source>
        <dbReference type="ARBA" id="ARBA00022729"/>
    </source>
</evidence>
<comment type="subcellular location">
    <subcellularLocation>
        <location evidence="14">Mitochondrion inner membrane</location>
        <topology evidence="14">Single-pass membrane protein</topology>
    </subcellularLocation>
    <subcellularLocation>
        <location evidence="2">Secreted</location>
    </subcellularLocation>
</comment>
<evidence type="ECO:0000313" key="18">
    <source>
        <dbReference type="Proteomes" id="UP000322234"/>
    </source>
</evidence>
<keyword evidence="6 14" id="KW-0812">Transmembrane</keyword>
<dbReference type="GO" id="GO:0005615">
    <property type="term" value="C:extracellular space"/>
    <property type="evidence" value="ECO:0007669"/>
    <property type="project" value="TreeGrafter"/>
</dbReference>
<dbReference type="Pfam" id="PF03045">
    <property type="entry name" value="DAN"/>
    <property type="match status" value="1"/>
</dbReference>
<evidence type="ECO:0000313" key="17">
    <source>
        <dbReference type="EMBL" id="MXQ93782.1"/>
    </source>
</evidence>
<keyword evidence="8 14" id="KW-0999">Mitochondrion inner membrane</keyword>
<reference evidence="17" key="1">
    <citation type="submission" date="2019-10" db="EMBL/GenBank/DDBJ databases">
        <title>The sequence and de novo assembly of the wild yak genome.</title>
        <authorList>
            <person name="Liu Y."/>
        </authorList>
    </citation>
    <scope>NUCLEOTIDE SEQUENCE [LARGE SCALE GENOMIC DNA]</scope>
    <source>
        <strain evidence="17">WY2019</strain>
    </source>
</reference>
<feature type="domain" description="CTCK" evidence="16">
    <location>
        <begin position="166"/>
        <end position="253"/>
    </location>
</feature>
<feature type="region of interest" description="Disordered" evidence="15">
    <location>
        <begin position="264"/>
        <end position="306"/>
    </location>
</feature>
<dbReference type="GO" id="GO:0048018">
    <property type="term" value="F:receptor ligand activity"/>
    <property type="evidence" value="ECO:0007669"/>
    <property type="project" value="TreeGrafter"/>
</dbReference>
<dbReference type="InterPro" id="IPR007512">
    <property type="entry name" value="Mic10"/>
</dbReference>
<dbReference type="PANTHER" id="PTHR15283">
    <property type="entry name" value="GREMLIN 1"/>
    <property type="match status" value="1"/>
</dbReference>
<evidence type="ECO:0000256" key="3">
    <source>
        <dbReference type="ARBA" id="ARBA00006792"/>
    </source>
</evidence>
<evidence type="ECO:0000256" key="11">
    <source>
        <dbReference type="ARBA" id="ARBA00023136"/>
    </source>
</evidence>
<dbReference type="PANTHER" id="PTHR15283:SF5">
    <property type="entry name" value="NEUROBLASTOMA SUPPRESSOR OF TUMORIGENICITY 1"/>
    <property type="match status" value="1"/>
</dbReference>
<keyword evidence="10 14" id="KW-0496">Mitochondrion</keyword>
<comment type="similarity">
    <text evidence="3 14">Belongs to the MICOS complex subunit Mic10 family.</text>
</comment>
<feature type="transmembrane region" description="Helical" evidence="14">
    <location>
        <begin position="17"/>
        <end position="36"/>
    </location>
</feature>
<accession>A0A6B0RW52</accession>
<evidence type="ECO:0000256" key="15">
    <source>
        <dbReference type="SAM" id="MobiDB-lite"/>
    </source>
</evidence>
<keyword evidence="12" id="KW-1015">Disulfide bond</keyword>
<evidence type="ECO:0000256" key="6">
    <source>
        <dbReference type="ARBA" id="ARBA00022692"/>
    </source>
</evidence>
<organism evidence="17 18">
    <name type="scientific">Bos mutus</name>
    <name type="common">wild yak</name>
    <dbReference type="NCBI Taxonomy" id="72004"/>
    <lineage>
        <taxon>Eukaryota</taxon>
        <taxon>Metazoa</taxon>
        <taxon>Chordata</taxon>
        <taxon>Craniata</taxon>
        <taxon>Vertebrata</taxon>
        <taxon>Euteleostomi</taxon>
        <taxon>Mammalia</taxon>
        <taxon>Eutheria</taxon>
        <taxon>Laurasiatheria</taxon>
        <taxon>Artiodactyla</taxon>
        <taxon>Ruminantia</taxon>
        <taxon>Pecora</taxon>
        <taxon>Bovidae</taxon>
        <taxon>Bovinae</taxon>
        <taxon>Bos</taxon>
    </lineage>
</organism>
<evidence type="ECO:0000256" key="4">
    <source>
        <dbReference type="ARBA" id="ARBA00007872"/>
    </source>
</evidence>
<sequence>MSESELGRKWDRCLADAVVKIGTGFGLGLVFSLTLFKRRMWPLAFGSGMGFGMAYSNCQHDFQAPYLLHGKYVKELTLCSSQEPGKCVHLLAFGMGLLGTLRPFSAHPPGPCRPHLRSVLSPRAPEATGMMLRVLVGAVLPVMVLAAPPPINKLALFPDKSAWCEAKNITQIVGHSGCEAKSIQNRACLGQCFSYSVPNTFPQSTEALVHCDSCMPAQSMWEIVTLECPGHEEVPRVDKLVEKILHCSCQACGKEPSHEGLSVYVQGEDAQGAQPGAHPHPHPGGQTPEPEDSPGAPHAEEEGAED</sequence>
<protein>
    <recommendedName>
        <fullName evidence="14">MICOS complex subunit MIC10</fullName>
    </recommendedName>
</protein>
<comment type="similarity">
    <text evidence="4">Belongs to the DAN family.</text>
</comment>
<dbReference type="Pfam" id="PF04418">
    <property type="entry name" value="DUF543"/>
    <property type="match status" value="1"/>
</dbReference>
<keyword evidence="5" id="KW-0964">Secreted</keyword>
<evidence type="ECO:0000256" key="1">
    <source>
        <dbReference type="ARBA" id="ARBA00002689"/>
    </source>
</evidence>
<comment type="caution">
    <text evidence="17">The sequence shown here is derived from an EMBL/GenBank/DDBJ whole genome shotgun (WGS) entry which is preliminary data.</text>
</comment>
<evidence type="ECO:0000259" key="16">
    <source>
        <dbReference type="SMART" id="SM00041"/>
    </source>
</evidence>
<gene>
    <name evidence="17" type="ORF">E5288_WYG016903</name>
</gene>
<evidence type="ECO:0000256" key="9">
    <source>
        <dbReference type="ARBA" id="ARBA00022989"/>
    </source>
</evidence>
<dbReference type="FunFam" id="2.10.90.10:FF:000016">
    <property type="entry name" value="Neuroblastoma suppressor of tumorigenicity 1"/>
    <property type="match status" value="1"/>
</dbReference>
<comment type="function">
    <text evidence="13">Possible candidate as a tumor suppressor gene of neuroblastoma. May play an important role in preventing cells from entering the final stage (G1/S) of the transformation process.</text>
</comment>
<dbReference type="InterPro" id="IPR029034">
    <property type="entry name" value="Cystine-knot_cytokine"/>
</dbReference>
<evidence type="ECO:0000256" key="14">
    <source>
        <dbReference type="RuleBase" id="RU363011"/>
    </source>
</evidence>
<evidence type="ECO:0000256" key="2">
    <source>
        <dbReference type="ARBA" id="ARBA00004613"/>
    </source>
</evidence>
<evidence type="ECO:0000256" key="5">
    <source>
        <dbReference type="ARBA" id="ARBA00022525"/>
    </source>
</evidence>
<keyword evidence="9 14" id="KW-1133">Transmembrane helix</keyword>
<evidence type="ECO:0000256" key="12">
    <source>
        <dbReference type="ARBA" id="ARBA00023157"/>
    </source>
</evidence>
<dbReference type="AlphaFoldDB" id="A0A6B0RW52"/>
<comment type="function">
    <text evidence="1 14">Component of the MICOS complex, a large protein complex of the mitochondrial inner membrane that plays crucial roles in the maintenance of crista junctions, inner membrane architecture, and formation of contact sites to the outer membrane.</text>
</comment>
<proteinExistence type="inferred from homology"/>
<dbReference type="GO" id="GO:0009887">
    <property type="term" value="P:animal organ morphogenesis"/>
    <property type="evidence" value="ECO:0007669"/>
    <property type="project" value="TreeGrafter"/>
</dbReference>
<dbReference type="SMART" id="SM00041">
    <property type="entry name" value="CT"/>
    <property type="match status" value="1"/>
</dbReference>
<keyword evidence="18" id="KW-1185">Reference proteome</keyword>
<keyword evidence="11 14" id="KW-0472">Membrane</keyword>
<comment type="subunit">
    <text evidence="14">Component of the mitochondrial contact site and cristae organizing system (MICOS) complex.</text>
</comment>
<dbReference type="InterPro" id="IPR004133">
    <property type="entry name" value="DAN_dom"/>
</dbReference>
<dbReference type="GO" id="GO:0036122">
    <property type="term" value="F:BMP binding"/>
    <property type="evidence" value="ECO:0007669"/>
    <property type="project" value="TreeGrafter"/>
</dbReference>
<dbReference type="Proteomes" id="UP000322234">
    <property type="component" value="Unassembled WGS sequence"/>
</dbReference>
<dbReference type="GO" id="GO:0038098">
    <property type="term" value="P:sequestering of BMP from receptor via BMP binding"/>
    <property type="evidence" value="ECO:0007669"/>
    <property type="project" value="TreeGrafter"/>
</dbReference>
<evidence type="ECO:0000256" key="13">
    <source>
        <dbReference type="ARBA" id="ARBA00056812"/>
    </source>
</evidence>
<dbReference type="GO" id="GO:0061617">
    <property type="term" value="C:MICOS complex"/>
    <property type="evidence" value="ECO:0007669"/>
    <property type="project" value="UniProtKB-UniRule"/>
</dbReference>
<dbReference type="Gene3D" id="2.10.90.10">
    <property type="entry name" value="Cystine-knot cytokines"/>
    <property type="match status" value="1"/>
</dbReference>
<dbReference type="EMBL" id="VBQZ03000098">
    <property type="protein sequence ID" value="MXQ93782.1"/>
    <property type="molecule type" value="Genomic_DNA"/>
</dbReference>